<dbReference type="GO" id="GO:0015871">
    <property type="term" value="P:choline transport"/>
    <property type="evidence" value="ECO:0007669"/>
    <property type="project" value="InterPro"/>
</dbReference>
<dbReference type="NCBIfam" id="TIGR03414">
    <property type="entry name" value="ABC_choline_bnd"/>
    <property type="match status" value="1"/>
</dbReference>
<dbReference type="Proteomes" id="UP000062912">
    <property type="component" value="Unassembled WGS sequence"/>
</dbReference>
<dbReference type="EMBL" id="LPJR01000052">
    <property type="protein sequence ID" value="KWF25066.1"/>
    <property type="molecule type" value="Genomic_DNA"/>
</dbReference>
<evidence type="ECO:0000256" key="1">
    <source>
        <dbReference type="SAM" id="SignalP"/>
    </source>
</evidence>
<dbReference type="CDD" id="cd13640">
    <property type="entry name" value="PBP2_ChoX"/>
    <property type="match status" value="1"/>
</dbReference>
<dbReference type="AlphaFoldDB" id="A0A132ED47"/>
<dbReference type="GO" id="GO:0022857">
    <property type="term" value="F:transmembrane transporter activity"/>
    <property type="evidence" value="ECO:0007669"/>
    <property type="project" value="InterPro"/>
</dbReference>
<dbReference type="GO" id="GO:0042597">
    <property type="term" value="C:periplasmic space"/>
    <property type="evidence" value="ECO:0007669"/>
    <property type="project" value="InterPro"/>
</dbReference>
<dbReference type="RefSeq" id="WP_060244494.1">
    <property type="nucleotide sequence ID" value="NZ_LPJR01000052.1"/>
</dbReference>
<sequence length="315" mass="34033">MNVVRNYLGCIALAGVCAGHAVAQEPATCRVVRFADIGWTDIAATTALASTVLSSLGYRPTKTMASIPIALAGLKARQIDVYLGDWRPSMDATSAPFVKNGAVKVLERPNLVGAKYTLAVPAYAYDAGLRSFGDIAKFADKLQYRVYGIEPGNDGNELIRKAIQGNQYGLGKFKLVESSEAGMLVEVKRAIRDHAWIVFLGWEPHPMNLDFNMRYLGGGDALFGPNYGEAKVYTMTAPDYAARCPNAAKLVANLQFTTDMENQVMKAIAAGKQPEAAAKEWLQQHPGVLKDWLAGVTTADGRDPHAALDVALNLR</sequence>
<dbReference type="GO" id="GO:0033265">
    <property type="term" value="F:choline binding"/>
    <property type="evidence" value="ECO:0007669"/>
    <property type="project" value="InterPro"/>
</dbReference>
<feature type="chain" id="PRO_5007290626" evidence="1">
    <location>
        <begin position="24"/>
        <end position="315"/>
    </location>
</feature>
<dbReference type="SUPFAM" id="SSF53850">
    <property type="entry name" value="Periplasmic binding protein-like II"/>
    <property type="match status" value="1"/>
</dbReference>
<accession>A0A132ED47</accession>
<name>A0A132ED47_9BURK</name>
<protein>
    <submittedName>
        <fullName evidence="3">Glycine/betaine ABC transporter substrate-binding protein</fullName>
    </submittedName>
</protein>
<dbReference type="Gene3D" id="3.40.190.100">
    <property type="entry name" value="Glycine betaine-binding periplasmic protein, domain 2"/>
    <property type="match status" value="1"/>
</dbReference>
<dbReference type="OrthoDB" id="9787902at2"/>
<evidence type="ECO:0000259" key="2">
    <source>
        <dbReference type="Pfam" id="PF04069"/>
    </source>
</evidence>
<dbReference type="Gene3D" id="3.40.190.10">
    <property type="entry name" value="Periplasmic binding protein-like II"/>
    <property type="match status" value="1"/>
</dbReference>
<organism evidence="3 4">
    <name type="scientific">Burkholderia pseudomultivorans</name>
    <dbReference type="NCBI Taxonomy" id="1207504"/>
    <lineage>
        <taxon>Bacteria</taxon>
        <taxon>Pseudomonadati</taxon>
        <taxon>Pseudomonadota</taxon>
        <taxon>Betaproteobacteria</taxon>
        <taxon>Burkholderiales</taxon>
        <taxon>Burkholderiaceae</taxon>
        <taxon>Burkholderia</taxon>
        <taxon>Burkholderia cepacia complex</taxon>
    </lineage>
</organism>
<dbReference type="GO" id="GO:0043190">
    <property type="term" value="C:ATP-binding cassette (ABC) transporter complex"/>
    <property type="evidence" value="ECO:0007669"/>
    <property type="project" value="InterPro"/>
</dbReference>
<dbReference type="Pfam" id="PF04069">
    <property type="entry name" value="OpuAC"/>
    <property type="match status" value="1"/>
</dbReference>
<feature type="domain" description="ABC-type glycine betaine transport system substrate-binding" evidence="2">
    <location>
        <begin position="32"/>
        <end position="284"/>
    </location>
</feature>
<evidence type="ECO:0000313" key="3">
    <source>
        <dbReference type="EMBL" id="KWF25066.1"/>
    </source>
</evidence>
<keyword evidence="1" id="KW-0732">Signal</keyword>
<evidence type="ECO:0000313" key="4">
    <source>
        <dbReference type="Proteomes" id="UP000062912"/>
    </source>
</evidence>
<gene>
    <name evidence="3" type="ORF">WT56_22525</name>
</gene>
<reference evidence="3 4" key="1">
    <citation type="submission" date="2015-11" db="EMBL/GenBank/DDBJ databases">
        <title>Expanding the genomic diversity of Burkholderia species for the development of highly accurate diagnostics.</title>
        <authorList>
            <person name="Sahl J."/>
            <person name="Keim P."/>
            <person name="Wagner D."/>
        </authorList>
    </citation>
    <scope>NUCLEOTIDE SEQUENCE [LARGE SCALE GENOMIC DNA]</scope>
    <source>
        <strain evidence="3 4">MSMB368WGS</strain>
    </source>
</reference>
<dbReference type="InterPro" id="IPR007210">
    <property type="entry name" value="ABC_Gly_betaine_transp_sub-bd"/>
</dbReference>
<comment type="caution">
    <text evidence="3">The sequence shown here is derived from an EMBL/GenBank/DDBJ whole genome shotgun (WGS) entry which is preliminary data.</text>
</comment>
<dbReference type="InterPro" id="IPR017783">
    <property type="entry name" value="ABC_choline_sub-bd"/>
</dbReference>
<feature type="signal peptide" evidence="1">
    <location>
        <begin position="1"/>
        <end position="23"/>
    </location>
</feature>
<proteinExistence type="predicted"/>